<keyword evidence="10" id="KW-0539">Nucleus</keyword>
<feature type="region of interest" description="Disordered" evidence="12">
    <location>
        <begin position="184"/>
        <end position="430"/>
    </location>
</feature>
<feature type="compositionally biased region" description="Basic and acidic residues" evidence="12">
    <location>
        <begin position="460"/>
        <end position="475"/>
    </location>
</feature>
<feature type="domain" description="C2H2-type" evidence="13">
    <location>
        <begin position="900"/>
        <end position="927"/>
    </location>
</feature>
<dbReference type="GO" id="GO:0005634">
    <property type="term" value="C:nucleus"/>
    <property type="evidence" value="ECO:0000318"/>
    <property type="project" value="GO_Central"/>
</dbReference>
<dbReference type="SUPFAM" id="SSF57667">
    <property type="entry name" value="beta-beta-alpha zinc fingers"/>
    <property type="match status" value="4"/>
</dbReference>
<evidence type="ECO:0000256" key="6">
    <source>
        <dbReference type="ARBA" id="ARBA00022833"/>
    </source>
</evidence>
<dbReference type="FunFam" id="3.30.160.60:FF:001370">
    <property type="entry name" value="Zinc finger protein"/>
    <property type="match status" value="1"/>
</dbReference>
<keyword evidence="15" id="KW-1185">Reference proteome</keyword>
<dbReference type="PANTHER" id="PTHR24379">
    <property type="entry name" value="KRAB AND ZINC FINGER DOMAIN-CONTAINING"/>
    <property type="match status" value="1"/>
</dbReference>
<dbReference type="EnsemblMetazoa" id="XM_030992759">
    <property type="protein sequence ID" value="XP_030848619"/>
    <property type="gene ID" value="LOC100891025"/>
</dbReference>
<keyword evidence="9" id="KW-0804">Transcription</keyword>
<evidence type="ECO:0000256" key="5">
    <source>
        <dbReference type="ARBA" id="ARBA00022771"/>
    </source>
</evidence>
<dbReference type="GO" id="GO:0008270">
    <property type="term" value="F:zinc ion binding"/>
    <property type="evidence" value="ECO:0007669"/>
    <property type="project" value="UniProtKB-KW"/>
</dbReference>
<evidence type="ECO:0000256" key="9">
    <source>
        <dbReference type="ARBA" id="ARBA00023163"/>
    </source>
</evidence>
<feature type="domain" description="C2H2-type" evidence="13">
    <location>
        <begin position="669"/>
        <end position="697"/>
    </location>
</feature>
<dbReference type="PROSITE" id="PS00028">
    <property type="entry name" value="ZINC_FINGER_C2H2_1"/>
    <property type="match status" value="8"/>
</dbReference>
<dbReference type="GO" id="GO:0000977">
    <property type="term" value="F:RNA polymerase II transcription regulatory region sequence-specific DNA binding"/>
    <property type="evidence" value="ECO:0000318"/>
    <property type="project" value="GO_Central"/>
</dbReference>
<keyword evidence="6" id="KW-0862">Zinc</keyword>
<keyword evidence="5 11" id="KW-0863">Zinc-finger</keyword>
<dbReference type="Pfam" id="PF00096">
    <property type="entry name" value="zf-C2H2"/>
    <property type="match status" value="1"/>
</dbReference>
<accession>A0A7M7PA81</accession>
<feature type="region of interest" description="Disordered" evidence="12">
    <location>
        <begin position="75"/>
        <end position="127"/>
    </location>
</feature>
<reference evidence="15" key="1">
    <citation type="submission" date="2015-02" db="EMBL/GenBank/DDBJ databases">
        <title>Genome sequencing for Strongylocentrotus purpuratus.</title>
        <authorList>
            <person name="Murali S."/>
            <person name="Liu Y."/>
            <person name="Vee V."/>
            <person name="English A."/>
            <person name="Wang M."/>
            <person name="Skinner E."/>
            <person name="Han Y."/>
            <person name="Muzny D.M."/>
            <person name="Worley K.C."/>
            <person name="Gibbs R.A."/>
        </authorList>
    </citation>
    <scope>NUCLEOTIDE SEQUENCE</scope>
</reference>
<feature type="domain" description="C2H2-type" evidence="13">
    <location>
        <begin position="872"/>
        <end position="899"/>
    </location>
</feature>
<reference evidence="14" key="2">
    <citation type="submission" date="2021-01" db="UniProtKB">
        <authorList>
            <consortium name="EnsemblMetazoa"/>
        </authorList>
    </citation>
    <scope>IDENTIFICATION</scope>
</reference>
<dbReference type="FunFam" id="3.30.160.60:FF:005031">
    <property type="match status" value="1"/>
</dbReference>
<dbReference type="AlphaFoldDB" id="A0A7M7PA81"/>
<name>A0A7M7PA81_STRPU</name>
<sequence>MEGNMDVLPFSLSCDRCDFRTKSMSAMRDHAQTHSAEHQDQHPIEEIGISNHAPSDDHALQALVDSALNDASRLLLSSPDNSNHHHLQDPGTTSNQSPVEEVGRTDGDGHPSGVEHQDRKKERMVTPRASALAAEDLLGIYAAGIDFSVVGGGVVHDGQFRAGCGQEVQTMMSAAIAESADGGIRSGIGIPSHDEATSRSHLGDDGSGSMNNGGETEPYSVDSSGNSRGVGHDSNTRVDPNQRKENSEISCGIHPITSEQARTDSPQSRSSGSASCSQNLGRTQMLRGKKATRPSFKFVIHRSAFSKTPSADDETPSSSSKHRPSHSHSKVVARQAKDHNSSASDNASATMDKGSGGTTASRTRGQRSKPVLEDGGTAARDASSGRRRGRKPVCPTKLIVEQERTLPPSKRHGQKGFRPGARPGKGDGKKMRYRCPECLFSCMLKKDLTAHTKLAHTKSGRKDARVGKVHFEINKSKISQSKQGSKRTSRGNVLDSCDTEQEDSQHKPRKLLKRVNDNKKSTSRCNKRPTRDKKPAEDESEELQENDDEENVDDDWEPDAGDVSSSEGEVIDSGREEDSDDDDVCSICHKFTADCPADMERHRAEEHRDSLQSSKQFQCNYCSYSCQGRKTLAAHIHGLHGDTVQLLTQKATEPKAKSVKKEVDTSRVYRCSICNFSCHSSHLLNSHMKSTHHFEKMSGEFTCGVCGKVVVGRYSHFRRHLRCHSEERPYKCDQCPLAFRDANSLNCHLPIHKEDRDYLCEDCGMAFKRPINLRMHRKVHSDKMFPCDACDYKCRRRNTLLNHKKRKHLKQKTVLCQHCGHCFFSKTECKNHVMKKHTQRPTPFACPICPAVFMFQYRFKAHLKTHPEIKPYRCHVCGFETRLNTYLMDHMRQHTGEKPKKCNLCDYETSTNSNLYKHRKRHHGPGIPRLSSRTRRPRPNRAQNKAEENPMGMSDEQKQRAEKSVVEDIVNAVEFGQMASQVNLAAGGQAAAAMFNMAAMCSTQEFKQEQLMQVPPSDVHQGHPILPEEVNIISSVSDTGHDAERLSISILDKTTSSVAAMMEALADARNMRPPQAHQPNHQALISHPSPYSIHLATAPTPQPSTPPTTSSAPLFQRSVAAMAANMTMHYVHPNIGAIGGGGSYHHLSALAGEAASRSPITSHGQPTPHNVTIPPPLIGVGQGQATPQPLTHFPNMMHY</sequence>
<feature type="compositionally biased region" description="Basic and acidic residues" evidence="12">
    <location>
        <begin position="230"/>
        <end position="247"/>
    </location>
</feature>
<evidence type="ECO:0000256" key="2">
    <source>
        <dbReference type="ARBA" id="ARBA00006991"/>
    </source>
</evidence>
<dbReference type="SMART" id="SM00355">
    <property type="entry name" value="ZnF_C2H2"/>
    <property type="match status" value="13"/>
</dbReference>
<dbReference type="GO" id="GO:0000981">
    <property type="term" value="F:DNA-binding transcription factor activity, RNA polymerase II-specific"/>
    <property type="evidence" value="ECO:0000318"/>
    <property type="project" value="GO_Central"/>
</dbReference>
<evidence type="ECO:0000313" key="15">
    <source>
        <dbReference type="Proteomes" id="UP000007110"/>
    </source>
</evidence>
<feature type="compositionally biased region" description="Basic and acidic residues" evidence="12">
    <location>
        <begin position="101"/>
        <end position="125"/>
    </location>
</feature>
<evidence type="ECO:0000256" key="11">
    <source>
        <dbReference type="PROSITE-ProRule" id="PRU00042"/>
    </source>
</evidence>
<evidence type="ECO:0000259" key="13">
    <source>
        <dbReference type="PROSITE" id="PS50157"/>
    </source>
</evidence>
<feature type="compositionally biased region" description="Basic residues" evidence="12">
    <location>
        <begin position="320"/>
        <end position="331"/>
    </location>
</feature>
<dbReference type="GeneID" id="100891025"/>
<evidence type="ECO:0000256" key="8">
    <source>
        <dbReference type="ARBA" id="ARBA00023125"/>
    </source>
</evidence>
<evidence type="ECO:0000256" key="4">
    <source>
        <dbReference type="ARBA" id="ARBA00022737"/>
    </source>
</evidence>
<evidence type="ECO:0000256" key="1">
    <source>
        <dbReference type="ARBA" id="ARBA00004123"/>
    </source>
</evidence>
<feature type="domain" description="C2H2-type" evidence="13">
    <location>
        <begin position="844"/>
        <end position="871"/>
    </location>
</feature>
<dbReference type="Proteomes" id="UP000007110">
    <property type="component" value="Unassembled WGS sequence"/>
</dbReference>
<evidence type="ECO:0000256" key="12">
    <source>
        <dbReference type="SAM" id="MobiDB-lite"/>
    </source>
</evidence>
<dbReference type="GO" id="GO:0006357">
    <property type="term" value="P:regulation of transcription by RNA polymerase II"/>
    <property type="evidence" value="ECO:0000318"/>
    <property type="project" value="GO_Central"/>
</dbReference>
<feature type="compositionally biased region" description="Basic and acidic residues" evidence="12">
    <location>
        <begin position="192"/>
        <end position="204"/>
    </location>
</feature>
<evidence type="ECO:0000256" key="3">
    <source>
        <dbReference type="ARBA" id="ARBA00022723"/>
    </source>
</evidence>
<feature type="compositionally biased region" description="Low complexity" evidence="12">
    <location>
        <begin position="265"/>
        <end position="277"/>
    </location>
</feature>
<comment type="subcellular location">
    <subcellularLocation>
        <location evidence="1">Nucleus</location>
    </subcellularLocation>
</comment>
<protein>
    <recommendedName>
        <fullName evidence="13">C2H2-type domain-containing protein</fullName>
    </recommendedName>
</protein>
<proteinExistence type="inferred from homology"/>
<dbReference type="InterPro" id="IPR013087">
    <property type="entry name" value="Znf_C2H2_type"/>
</dbReference>
<feature type="compositionally biased region" description="Basic residues" evidence="12">
    <location>
        <begin position="521"/>
        <end position="531"/>
    </location>
</feature>
<dbReference type="InterPro" id="IPR036236">
    <property type="entry name" value="Znf_C2H2_sf"/>
</dbReference>
<organism evidence="14 15">
    <name type="scientific">Strongylocentrotus purpuratus</name>
    <name type="common">Purple sea urchin</name>
    <dbReference type="NCBI Taxonomy" id="7668"/>
    <lineage>
        <taxon>Eukaryota</taxon>
        <taxon>Metazoa</taxon>
        <taxon>Echinodermata</taxon>
        <taxon>Eleutherozoa</taxon>
        <taxon>Echinozoa</taxon>
        <taxon>Echinoidea</taxon>
        <taxon>Euechinoidea</taxon>
        <taxon>Echinacea</taxon>
        <taxon>Camarodonta</taxon>
        <taxon>Echinidea</taxon>
        <taxon>Strongylocentrotidae</taxon>
        <taxon>Strongylocentrotus</taxon>
    </lineage>
</organism>
<keyword evidence="8" id="KW-0238">DNA-binding</keyword>
<evidence type="ECO:0000313" key="14">
    <source>
        <dbReference type="EnsemblMetazoa" id="XP_030848619"/>
    </source>
</evidence>
<feature type="region of interest" description="Disordered" evidence="12">
    <location>
        <begin position="455"/>
        <end position="582"/>
    </location>
</feature>
<dbReference type="InParanoid" id="A0A7M7PA81"/>
<feature type="compositionally biased region" description="Acidic residues" evidence="12">
    <location>
        <begin position="538"/>
        <end position="560"/>
    </location>
</feature>
<dbReference type="PROSITE" id="PS50157">
    <property type="entry name" value="ZINC_FINGER_C2H2_2"/>
    <property type="match status" value="8"/>
</dbReference>
<feature type="region of interest" description="Disordered" evidence="12">
    <location>
        <begin position="915"/>
        <end position="958"/>
    </location>
</feature>
<dbReference type="Gene3D" id="3.30.160.60">
    <property type="entry name" value="Classic Zinc Finger"/>
    <property type="match status" value="7"/>
</dbReference>
<dbReference type="OMA" id="NTERTNC"/>
<dbReference type="OrthoDB" id="8922241at2759"/>
<feature type="domain" description="C2H2-type" evidence="13">
    <location>
        <begin position="785"/>
        <end position="813"/>
    </location>
</feature>
<dbReference type="RefSeq" id="XP_030848619.1">
    <property type="nucleotide sequence ID" value="XM_030992759.1"/>
</dbReference>
<dbReference type="PANTHER" id="PTHR24379:SF121">
    <property type="entry name" value="C2H2-TYPE DOMAIN-CONTAINING PROTEIN"/>
    <property type="match status" value="1"/>
</dbReference>
<keyword evidence="4" id="KW-0677">Repeat</keyword>
<comment type="similarity">
    <text evidence="2">Belongs to the krueppel C2H2-type zinc-finger protein family.</text>
</comment>
<feature type="domain" description="C2H2-type" evidence="13">
    <location>
        <begin position="730"/>
        <end position="757"/>
    </location>
</feature>
<feature type="domain" description="C2H2-type" evidence="13">
    <location>
        <begin position="701"/>
        <end position="729"/>
    </location>
</feature>
<evidence type="ECO:0000256" key="7">
    <source>
        <dbReference type="ARBA" id="ARBA00023015"/>
    </source>
</evidence>
<feature type="domain" description="C2H2-type" evidence="13">
    <location>
        <begin position="758"/>
        <end position="785"/>
    </location>
</feature>
<dbReference type="KEGG" id="spu:100891025"/>
<keyword evidence="7" id="KW-0805">Transcription regulation</keyword>
<evidence type="ECO:0000256" key="10">
    <source>
        <dbReference type="ARBA" id="ARBA00023242"/>
    </source>
</evidence>
<keyword evidence="3" id="KW-0479">Metal-binding</keyword>